<dbReference type="OrthoDB" id="194139at2759"/>
<dbReference type="AlphaFoldDB" id="A0A5N7C549"/>
<feature type="transmembrane region" description="Helical" evidence="5">
    <location>
        <begin position="438"/>
        <end position="459"/>
    </location>
</feature>
<feature type="transmembrane region" description="Helical" evidence="5">
    <location>
        <begin position="406"/>
        <end position="426"/>
    </location>
</feature>
<keyword evidence="2 5" id="KW-0812">Transmembrane</keyword>
<dbReference type="InterPro" id="IPR011701">
    <property type="entry name" value="MFS"/>
</dbReference>
<evidence type="ECO:0000256" key="5">
    <source>
        <dbReference type="SAM" id="Phobius"/>
    </source>
</evidence>
<dbReference type="InterPro" id="IPR036259">
    <property type="entry name" value="MFS_trans_sf"/>
</dbReference>
<keyword evidence="4 5" id="KW-0472">Membrane</keyword>
<feature type="transmembrane region" description="Helical" evidence="5">
    <location>
        <begin position="151"/>
        <end position="173"/>
    </location>
</feature>
<keyword evidence="3 5" id="KW-1133">Transmembrane helix</keyword>
<feature type="transmembrane region" description="Helical" evidence="5">
    <location>
        <begin position="305"/>
        <end position="332"/>
    </location>
</feature>
<evidence type="ECO:0000256" key="3">
    <source>
        <dbReference type="ARBA" id="ARBA00022989"/>
    </source>
</evidence>
<dbReference type="SUPFAM" id="SSF103473">
    <property type="entry name" value="MFS general substrate transporter"/>
    <property type="match status" value="1"/>
</dbReference>
<dbReference type="GO" id="GO:0016020">
    <property type="term" value="C:membrane"/>
    <property type="evidence" value="ECO:0007669"/>
    <property type="project" value="UniProtKB-SubCell"/>
</dbReference>
<evidence type="ECO:0000256" key="1">
    <source>
        <dbReference type="ARBA" id="ARBA00004141"/>
    </source>
</evidence>
<evidence type="ECO:0000256" key="2">
    <source>
        <dbReference type="ARBA" id="ARBA00022692"/>
    </source>
</evidence>
<sequence>MGIRMLLPPLGRIIESIVCLHYWEVHDPGRIGPSGRVPEKLCKITEVQTVFAVVEGYWFFFHSLLSALFAIPYSLLADKLGCKRVLRLTVAGFLLNGIMLTTPLYYSNIFPAPAIWLAPLSWVVGGGPVFLFAILWNRVAEVTEDAQREIVFLRLGVTTMVADFIASAIGSGLMNLDPWIPFMMGHCFNLVGLIGVLFLRETTPVFSPSACPERLCSIENAFVEECTPIHYEDQVDRTCCGSYACNTDHNLPSLAIRVKLRRVITTYLSLFTNYRILLLLPAFFICNVIGGNGFLVQYISVRFAWTLASASLVVSLQPALNIPVLFFILPYISKRLHRRVSPQKTEIYLSRFSIVCLTLSIFGVGISSSLFILLPSMMLHAAGSGFLLLARSIITRMVETDKTTKLYTILEGLQAVGNVVAIFILTNVFRMGLGLGGAWIGLTWLVTGVLFAVMGLGVWMI</sequence>
<feature type="transmembrane region" description="Helical" evidence="5">
    <location>
        <begin position="377"/>
        <end position="394"/>
    </location>
</feature>
<dbReference type="Pfam" id="PF07690">
    <property type="entry name" value="MFS_1"/>
    <property type="match status" value="1"/>
</dbReference>
<name>A0A5N7C549_PETAA</name>
<dbReference type="PANTHER" id="PTHR23507:SF31">
    <property type="entry name" value="TRANSPORTER, PUTATIVE (AFU_ORTHOLOGUE AFUA_2G14230)-RELATED"/>
    <property type="match status" value="1"/>
</dbReference>
<dbReference type="GO" id="GO:0022857">
    <property type="term" value="F:transmembrane transporter activity"/>
    <property type="evidence" value="ECO:0007669"/>
    <property type="project" value="InterPro"/>
</dbReference>
<proteinExistence type="predicted"/>
<dbReference type="EMBL" id="ML735271">
    <property type="protein sequence ID" value="KAE8388988.1"/>
    <property type="molecule type" value="Genomic_DNA"/>
</dbReference>
<comment type="subcellular location">
    <subcellularLocation>
        <location evidence="1">Membrane</location>
        <topology evidence="1">Multi-pass membrane protein</topology>
    </subcellularLocation>
</comment>
<accession>A0A5N7C549</accession>
<dbReference type="Gene3D" id="1.20.1250.20">
    <property type="entry name" value="MFS general substrate transporter like domains"/>
    <property type="match status" value="1"/>
</dbReference>
<feature type="transmembrane region" description="Helical" evidence="5">
    <location>
        <begin position="179"/>
        <end position="199"/>
    </location>
</feature>
<organism evidence="6">
    <name type="scientific">Petromyces alliaceus</name>
    <name type="common">Aspergillus alliaceus</name>
    <dbReference type="NCBI Taxonomy" id="209559"/>
    <lineage>
        <taxon>Eukaryota</taxon>
        <taxon>Fungi</taxon>
        <taxon>Dikarya</taxon>
        <taxon>Ascomycota</taxon>
        <taxon>Pezizomycotina</taxon>
        <taxon>Eurotiomycetes</taxon>
        <taxon>Eurotiomycetidae</taxon>
        <taxon>Eurotiales</taxon>
        <taxon>Aspergillaceae</taxon>
        <taxon>Aspergillus</taxon>
        <taxon>Aspergillus subgen. Circumdati</taxon>
    </lineage>
</organism>
<evidence type="ECO:0000313" key="6">
    <source>
        <dbReference type="EMBL" id="KAE8388988.1"/>
    </source>
</evidence>
<evidence type="ECO:0000256" key="4">
    <source>
        <dbReference type="ARBA" id="ARBA00023136"/>
    </source>
</evidence>
<dbReference type="PANTHER" id="PTHR23507">
    <property type="entry name" value="ZGC:174356"/>
    <property type="match status" value="1"/>
</dbReference>
<feature type="transmembrane region" description="Helical" evidence="5">
    <location>
        <begin position="88"/>
        <end position="108"/>
    </location>
</feature>
<gene>
    <name evidence="6" type="ORF">BDV23DRAFT_194749</name>
</gene>
<feature type="transmembrane region" description="Helical" evidence="5">
    <location>
        <begin position="57"/>
        <end position="76"/>
    </location>
</feature>
<feature type="transmembrane region" description="Helical" evidence="5">
    <location>
        <begin position="276"/>
        <end position="299"/>
    </location>
</feature>
<feature type="transmembrane region" description="Helical" evidence="5">
    <location>
        <begin position="114"/>
        <end position="139"/>
    </location>
</feature>
<protein>
    <submittedName>
        <fullName evidence="6">Major facilitator superfamily domain-containing protein</fullName>
    </submittedName>
</protein>
<reference evidence="6" key="1">
    <citation type="submission" date="2019-04" db="EMBL/GenBank/DDBJ databases">
        <title>Friends and foes A comparative genomics studyof 23 Aspergillus species from section Flavi.</title>
        <authorList>
            <consortium name="DOE Joint Genome Institute"/>
            <person name="Kjaerbolling I."/>
            <person name="Vesth T."/>
            <person name="Frisvad J.C."/>
            <person name="Nybo J.L."/>
            <person name="Theobald S."/>
            <person name="Kildgaard S."/>
            <person name="Isbrandt T."/>
            <person name="Kuo A."/>
            <person name="Sato A."/>
            <person name="Lyhne E.K."/>
            <person name="Kogle M.E."/>
            <person name="Wiebenga A."/>
            <person name="Kun R.S."/>
            <person name="Lubbers R.J."/>
            <person name="Makela M.R."/>
            <person name="Barry K."/>
            <person name="Chovatia M."/>
            <person name="Clum A."/>
            <person name="Daum C."/>
            <person name="Haridas S."/>
            <person name="He G."/>
            <person name="LaButti K."/>
            <person name="Lipzen A."/>
            <person name="Mondo S."/>
            <person name="Riley R."/>
            <person name="Salamov A."/>
            <person name="Simmons B.A."/>
            <person name="Magnuson J.K."/>
            <person name="Henrissat B."/>
            <person name="Mortensen U.H."/>
            <person name="Larsen T.O."/>
            <person name="Devries R.P."/>
            <person name="Grigoriev I.V."/>
            <person name="Machida M."/>
            <person name="Baker S.E."/>
            <person name="Andersen M.R."/>
        </authorList>
    </citation>
    <scope>NUCLEOTIDE SEQUENCE [LARGE SCALE GENOMIC DNA]</scope>
    <source>
        <strain evidence="6">IBT 14317</strain>
    </source>
</reference>
<dbReference type="Proteomes" id="UP000326877">
    <property type="component" value="Unassembled WGS sequence"/>
</dbReference>
<feature type="transmembrane region" description="Helical" evidence="5">
    <location>
        <begin position="352"/>
        <end position="371"/>
    </location>
</feature>